<name>A0A4Q7CKF0_9STAP</name>
<dbReference type="GO" id="GO:0019346">
    <property type="term" value="P:transsulfuration"/>
    <property type="evidence" value="ECO:0007669"/>
    <property type="project" value="InterPro"/>
</dbReference>
<dbReference type="GO" id="GO:0030170">
    <property type="term" value="F:pyridoxal phosphate binding"/>
    <property type="evidence" value="ECO:0007669"/>
    <property type="project" value="InterPro"/>
</dbReference>
<dbReference type="Gene3D" id="3.90.1150.10">
    <property type="entry name" value="Aspartate Aminotransferase, domain 1"/>
    <property type="match status" value="1"/>
</dbReference>
<keyword evidence="4" id="KW-0808">Transferase</keyword>
<comment type="similarity">
    <text evidence="3">Belongs to the trans-sulfuration enzymes family.</text>
</comment>
<dbReference type="InterPro" id="IPR000277">
    <property type="entry name" value="Cys/Met-Metab_PyrdxlP-dep_enz"/>
</dbReference>
<comment type="caution">
    <text evidence="4">The sequence shown here is derived from an EMBL/GenBank/DDBJ whole genome shotgun (WGS) entry which is preliminary data.</text>
</comment>
<dbReference type="EC" id="2.5.1.48" evidence="4"/>
<evidence type="ECO:0000256" key="3">
    <source>
        <dbReference type="RuleBase" id="RU362118"/>
    </source>
</evidence>
<keyword evidence="2 3" id="KW-0663">Pyridoxal phosphate</keyword>
<feature type="non-terminal residue" evidence="4">
    <location>
        <position position="1"/>
    </location>
</feature>
<organism evidence="4 5">
    <name type="scientific">Staphylococcus condimenti</name>
    <dbReference type="NCBI Taxonomy" id="70255"/>
    <lineage>
        <taxon>Bacteria</taxon>
        <taxon>Bacillati</taxon>
        <taxon>Bacillota</taxon>
        <taxon>Bacilli</taxon>
        <taxon>Bacillales</taxon>
        <taxon>Staphylococcaceae</taxon>
        <taxon>Staphylococcus</taxon>
    </lineage>
</organism>
<dbReference type="SUPFAM" id="SSF53383">
    <property type="entry name" value="PLP-dependent transferases"/>
    <property type="match status" value="1"/>
</dbReference>
<reference evidence="4 5" key="1">
    <citation type="submission" date="2018-11" db="EMBL/GenBank/DDBJ databases">
        <title>Genomic profiling of Staphylococcus species from a Poultry farm system in KwaZulu-Natal, South Africa.</title>
        <authorList>
            <person name="Amoako D.G."/>
            <person name="Somboro A.M."/>
            <person name="Abia A.L.K."/>
            <person name="Bester L.A."/>
            <person name="Essack S.Y."/>
        </authorList>
    </citation>
    <scope>NUCLEOTIDE SEQUENCE [LARGE SCALE GENOMIC DNA]</scope>
    <source>
        <strain evidence="4 5">SA11</strain>
    </source>
</reference>
<dbReference type="Proteomes" id="UP000293854">
    <property type="component" value="Unassembled WGS sequence"/>
</dbReference>
<dbReference type="RefSeq" id="WP_207214737.1">
    <property type="nucleotide sequence ID" value="NZ_RQTE01000720.1"/>
</dbReference>
<sequence length="48" mass="5527">HVDMPDAEKDKRGIDEYLIRLSLGVENYEDIERDIIQALDKAQIGEIV</sequence>
<dbReference type="Pfam" id="PF01053">
    <property type="entry name" value="Cys_Met_Meta_PP"/>
    <property type="match status" value="1"/>
</dbReference>
<dbReference type="InterPro" id="IPR015422">
    <property type="entry name" value="PyrdxlP-dep_Trfase_small"/>
</dbReference>
<proteinExistence type="inferred from homology"/>
<accession>A0A4Q7CKF0</accession>
<evidence type="ECO:0000313" key="5">
    <source>
        <dbReference type="Proteomes" id="UP000293854"/>
    </source>
</evidence>
<comment type="cofactor">
    <cofactor evidence="1 3">
        <name>pyridoxal 5'-phosphate</name>
        <dbReference type="ChEBI" id="CHEBI:597326"/>
    </cofactor>
</comment>
<dbReference type="EMBL" id="RQTE01000720">
    <property type="protein sequence ID" value="RZH97630.1"/>
    <property type="molecule type" value="Genomic_DNA"/>
</dbReference>
<evidence type="ECO:0000256" key="2">
    <source>
        <dbReference type="ARBA" id="ARBA00022898"/>
    </source>
</evidence>
<dbReference type="AlphaFoldDB" id="A0A4Q7CKF0"/>
<dbReference type="InterPro" id="IPR015424">
    <property type="entry name" value="PyrdxlP-dep_Trfase"/>
</dbReference>
<evidence type="ECO:0000313" key="4">
    <source>
        <dbReference type="EMBL" id="RZH97630.1"/>
    </source>
</evidence>
<protein>
    <submittedName>
        <fullName evidence="4">Methionine biosynthesis PLP-dependent protein</fullName>
        <ecNumber evidence="4">2.5.1.48</ecNumber>
    </submittedName>
</protein>
<dbReference type="GO" id="GO:0003962">
    <property type="term" value="F:cystathionine gamma-synthase activity"/>
    <property type="evidence" value="ECO:0007669"/>
    <property type="project" value="UniProtKB-EC"/>
</dbReference>
<evidence type="ECO:0000256" key="1">
    <source>
        <dbReference type="ARBA" id="ARBA00001933"/>
    </source>
</evidence>
<gene>
    <name evidence="4" type="ORF">EIG99_14855</name>
</gene>